<dbReference type="InParanoid" id="A0A316W3S0"/>
<organism evidence="1 2">
    <name type="scientific">Ceraceosorus guamensis</name>
    <dbReference type="NCBI Taxonomy" id="1522189"/>
    <lineage>
        <taxon>Eukaryota</taxon>
        <taxon>Fungi</taxon>
        <taxon>Dikarya</taxon>
        <taxon>Basidiomycota</taxon>
        <taxon>Ustilaginomycotina</taxon>
        <taxon>Exobasidiomycetes</taxon>
        <taxon>Ceraceosorales</taxon>
        <taxon>Ceraceosoraceae</taxon>
        <taxon>Ceraceosorus</taxon>
    </lineage>
</organism>
<dbReference type="Proteomes" id="UP000245783">
    <property type="component" value="Unassembled WGS sequence"/>
</dbReference>
<evidence type="ECO:0000313" key="1">
    <source>
        <dbReference type="EMBL" id="PWN43261.1"/>
    </source>
</evidence>
<protein>
    <submittedName>
        <fullName evidence="1">Uncharacterized protein</fullName>
    </submittedName>
</protein>
<sequence>MPEREQVLTGLFSAVGRVTGRAVQYLALPRCPIAKPWSRCAERCARQAQIQRDKQSRVVNRQSFLLQVENARLEQLFQAIPRRLRAGPSVEELCEALGDTIRTSCWPVRFLRAPLRMRPLDKQSG</sequence>
<name>A0A316W3S0_9BASI</name>
<accession>A0A316W3S0</accession>
<evidence type="ECO:0000313" key="2">
    <source>
        <dbReference type="Proteomes" id="UP000245783"/>
    </source>
</evidence>
<keyword evidence="2" id="KW-1185">Reference proteome</keyword>
<dbReference type="AlphaFoldDB" id="A0A316W3S0"/>
<dbReference type="EMBL" id="KZ819371">
    <property type="protein sequence ID" value="PWN43261.1"/>
    <property type="molecule type" value="Genomic_DNA"/>
</dbReference>
<gene>
    <name evidence="1" type="ORF">IE81DRAFT_322553</name>
</gene>
<proteinExistence type="predicted"/>
<reference evidence="1 2" key="1">
    <citation type="journal article" date="2018" name="Mol. Biol. Evol.">
        <title>Broad Genomic Sampling Reveals a Smut Pathogenic Ancestry of the Fungal Clade Ustilaginomycotina.</title>
        <authorList>
            <person name="Kijpornyongpan T."/>
            <person name="Mondo S.J."/>
            <person name="Barry K."/>
            <person name="Sandor L."/>
            <person name="Lee J."/>
            <person name="Lipzen A."/>
            <person name="Pangilinan J."/>
            <person name="LaButti K."/>
            <person name="Hainaut M."/>
            <person name="Henrissat B."/>
            <person name="Grigoriev I.V."/>
            <person name="Spatafora J.W."/>
            <person name="Aime M.C."/>
        </authorList>
    </citation>
    <scope>NUCLEOTIDE SEQUENCE [LARGE SCALE GENOMIC DNA]</scope>
    <source>
        <strain evidence="1 2">MCA 4658</strain>
    </source>
</reference>
<dbReference type="GeneID" id="37035542"/>
<dbReference type="RefSeq" id="XP_025370421.1">
    <property type="nucleotide sequence ID" value="XM_025513672.1"/>
</dbReference>